<dbReference type="OrthoDB" id="3540486at2759"/>
<sequence>MADEFQLFPTLPSELRRMIWKECLPKTRVFDIMLPCLVYEDSRCHGNSWASRESWKPPVVTRVCRESRAVAHETGRVVFKDEDPNVPEYIESMWSDASTDIVAQYWSPGLDDVMFWGLENPDLYFFHYAAQYRGAMIAETRLSSALRSSLRGDDCDWKILSQLRECYVCLEDPVMIHLSRKEMLLSGLFGHIGEEYIQLVNPTDTATLKKYAHLALTSSQQLPETHTFFEQLHTSTFQHKIHNWTRDTMTRWVYREWLNAKESNSTFAGIPHPERIWFGPRAPGIDGKPFDPLAPASYNKSNWKSFGLAVDPLHFSYNEKHPWVEEKIATAPRFYPRIMIRPCIRRCWIPRTLPRRGRPRGHYRAGWR</sequence>
<protein>
    <recommendedName>
        <fullName evidence="1">2EXR domain-containing protein</fullName>
    </recommendedName>
</protein>
<feature type="domain" description="2EXR" evidence="1">
    <location>
        <begin position="5"/>
        <end position="101"/>
    </location>
</feature>
<dbReference type="Pfam" id="PF20150">
    <property type="entry name" value="2EXR"/>
    <property type="match status" value="1"/>
</dbReference>
<comment type="caution">
    <text evidence="2">The sequence shown here is derived from an EMBL/GenBank/DDBJ whole genome shotgun (WGS) entry which is preliminary data.</text>
</comment>
<evidence type="ECO:0000313" key="3">
    <source>
        <dbReference type="Proteomes" id="UP000186955"/>
    </source>
</evidence>
<dbReference type="EMBL" id="MNBE01000245">
    <property type="protein sequence ID" value="OKP12127.1"/>
    <property type="molecule type" value="Genomic_DNA"/>
</dbReference>
<dbReference type="PANTHER" id="PTHR35910:SF1">
    <property type="entry name" value="2EXR DOMAIN-CONTAINING PROTEIN"/>
    <property type="match status" value="1"/>
</dbReference>
<accession>A0A1Q5UI15</accession>
<evidence type="ECO:0000259" key="1">
    <source>
        <dbReference type="Pfam" id="PF20150"/>
    </source>
</evidence>
<dbReference type="STRING" id="1316194.A0A1Q5UI15"/>
<dbReference type="PANTHER" id="PTHR35910">
    <property type="entry name" value="2EXR DOMAIN-CONTAINING PROTEIN"/>
    <property type="match status" value="1"/>
</dbReference>
<dbReference type="InterPro" id="IPR045518">
    <property type="entry name" value="2EXR"/>
</dbReference>
<dbReference type="Proteomes" id="UP000186955">
    <property type="component" value="Unassembled WGS sequence"/>
</dbReference>
<name>A0A1Q5UI15_9EURO</name>
<dbReference type="AlphaFoldDB" id="A0A1Q5UI15"/>
<proteinExistence type="predicted"/>
<gene>
    <name evidence="2" type="ORF">PENSUB_2287</name>
</gene>
<keyword evidence="3" id="KW-1185">Reference proteome</keyword>
<reference evidence="2 3" key="1">
    <citation type="submission" date="2016-10" db="EMBL/GenBank/DDBJ databases">
        <title>Genome sequence of the ascomycete fungus Penicillium subrubescens.</title>
        <authorList>
            <person name="De Vries R.P."/>
            <person name="Peng M."/>
            <person name="Dilokpimol A."/>
            <person name="Hilden K."/>
            <person name="Makela M.R."/>
            <person name="Grigoriev I."/>
            <person name="Riley R."/>
            <person name="Granchi Z."/>
        </authorList>
    </citation>
    <scope>NUCLEOTIDE SEQUENCE [LARGE SCALE GENOMIC DNA]</scope>
    <source>
        <strain evidence="2 3">CBS 132785</strain>
    </source>
</reference>
<organism evidence="2 3">
    <name type="scientific">Penicillium subrubescens</name>
    <dbReference type="NCBI Taxonomy" id="1316194"/>
    <lineage>
        <taxon>Eukaryota</taxon>
        <taxon>Fungi</taxon>
        <taxon>Dikarya</taxon>
        <taxon>Ascomycota</taxon>
        <taxon>Pezizomycotina</taxon>
        <taxon>Eurotiomycetes</taxon>
        <taxon>Eurotiomycetidae</taxon>
        <taxon>Eurotiales</taxon>
        <taxon>Aspergillaceae</taxon>
        <taxon>Penicillium</taxon>
    </lineage>
</organism>
<evidence type="ECO:0000313" key="2">
    <source>
        <dbReference type="EMBL" id="OKP12127.1"/>
    </source>
</evidence>